<dbReference type="GO" id="GO:0015074">
    <property type="term" value="P:DNA integration"/>
    <property type="evidence" value="ECO:0007669"/>
    <property type="project" value="InterPro"/>
</dbReference>
<proteinExistence type="predicted"/>
<dbReference type="SUPFAM" id="SSF53098">
    <property type="entry name" value="Ribonuclease H-like"/>
    <property type="match status" value="1"/>
</dbReference>
<dbReference type="Gene3D" id="1.10.340.70">
    <property type="match status" value="1"/>
</dbReference>
<dbReference type="InterPro" id="IPR001584">
    <property type="entry name" value="Integrase_cat-core"/>
</dbReference>
<dbReference type="Gene3D" id="3.30.420.10">
    <property type="entry name" value="Ribonuclease H-like superfamily/Ribonuclease H"/>
    <property type="match status" value="1"/>
</dbReference>
<dbReference type="PROSITE" id="PS50994">
    <property type="entry name" value="INTEGRASE"/>
    <property type="match status" value="1"/>
</dbReference>
<dbReference type="GO" id="GO:0003676">
    <property type="term" value="F:nucleic acid binding"/>
    <property type="evidence" value="ECO:0007669"/>
    <property type="project" value="InterPro"/>
</dbReference>
<name>A0AAV1KXC9_9NEOP</name>
<dbReference type="Proteomes" id="UP001314205">
    <property type="component" value="Unassembled WGS sequence"/>
</dbReference>
<dbReference type="InterPro" id="IPR041588">
    <property type="entry name" value="Integrase_H2C2"/>
</dbReference>
<dbReference type="EMBL" id="CAVLGL010000081">
    <property type="protein sequence ID" value="CAK1587343.1"/>
    <property type="molecule type" value="Genomic_DNA"/>
</dbReference>
<comment type="caution">
    <text evidence="2">The sequence shown here is derived from an EMBL/GenBank/DDBJ whole genome shotgun (WGS) entry which is preliminary data.</text>
</comment>
<dbReference type="InterPro" id="IPR012337">
    <property type="entry name" value="RNaseH-like_sf"/>
</dbReference>
<evidence type="ECO:0000313" key="3">
    <source>
        <dbReference type="Proteomes" id="UP001314205"/>
    </source>
</evidence>
<dbReference type="Pfam" id="PF17921">
    <property type="entry name" value="Integrase_H2C2"/>
    <property type="match status" value="1"/>
</dbReference>
<dbReference type="InterPro" id="IPR008042">
    <property type="entry name" value="Retrotrans_Pao"/>
</dbReference>
<dbReference type="Pfam" id="PF05380">
    <property type="entry name" value="Peptidase_A17"/>
    <property type="match status" value="1"/>
</dbReference>
<reference evidence="2 3" key="1">
    <citation type="submission" date="2023-11" db="EMBL/GenBank/DDBJ databases">
        <authorList>
            <person name="Hedman E."/>
            <person name="Englund M."/>
            <person name="Stromberg M."/>
            <person name="Nyberg Akerstrom W."/>
            <person name="Nylinder S."/>
            <person name="Jareborg N."/>
            <person name="Kallberg Y."/>
            <person name="Kronander E."/>
        </authorList>
    </citation>
    <scope>NUCLEOTIDE SEQUENCE [LARGE SCALE GENOMIC DNA]</scope>
</reference>
<gene>
    <name evidence="2" type="ORF">PARMNEM_LOCUS8185</name>
</gene>
<dbReference type="PANTHER" id="PTHR47331">
    <property type="entry name" value="PHD-TYPE DOMAIN-CONTAINING PROTEIN"/>
    <property type="match status" value="1"/>
</dbReference>
<evidence type="ECO:0000259" key="1">
    <source>
        <dbReference type="PROSITE" id="PS50994"/>
    </source>
</evidence>
<dbReference type="InterPro" id="IPR036397">
    <property type="entry name" value="RNaseH_sf"/>
</dbReference>
<keyword evidence="3" id="KW-1185">Reference proteome</keyword>
<dbReference type="AlphaFoldDB" id="A0AAV1KXC9"/>
<accession>A0AAV1KXC9</accession>
<feature type="domain" description="Integrase catalytic" evidence="1">
    <location>
        <begin position="579"/>
        <end position="724"/>
    </location>
</feature>
<protein>
    <recommendedName>
        <fullName evidence="1">Integrase catalytic domain-containing protein</fullName>
    </recommendedName>
</protein>
<dbReference type="PANTHER" id="PTHR47331:SF6">
    <property type="entry name" value="DOUBLECORTIN DOMAIN-CONTAINING PROTEIN"/>
    <property type="match status" value="1"/>
</dbReference>
<evidence type="ECO:0000313" key="2">
    <source>
        <dbReference type="EMBL" id="CAK1587343.1"/>
    </source>
</evidence>
<sequence>MDDLMTGCNDVEEGLEIHRQMTDLLGKGGFALQKWNSNNQDIVNKIQDIESNILKGQIDQNRTKDNKDNTNNHNIIQDIKSIEQHKPNKSGNKQNEVEIKLDSTIKILGLTWNRNADCFQYTVNLPMPTTAPVTKRAIISVIARLFDPLGWLAPSMIIAKVFIQKLWLAGVDWDQELTDDSINEWIPYREELILLTKVRIPRWLGTKSNDYLELHGFSDASKTAYAAAVYLRVVGSDGNINVSLLVAKTRVAPVKQISIPRLELCGAVLLSQLLSQTAEVLNVSQERVKAWTDSTVVLAWINSHPSRWKTFVANRTSEILTSMKASQWFHISTKDNPADCASRGILPSSIPENNLWFTGPPFLKLQNVVYNRPNHNNCTTDLEESAKVHVATIPNESFFDRFSQLRRLVRIVAYCRRFLKENKIYRKGYLQKTELDAALESFIRKTQRELFTTEYEELKNKGYIQLKSSPLKSLCPYLDDKDIMRVRGRLEKSELSEQMKHPIVLPHSSHLTKLIIADAHHKTLHGGPQLMINYLRTAYWIIGVRNLVKHHVIKCVICARQRASTKNQFMGSLPAVRCNPARPFLHSGVDYAGPISIRTTKGRGHRSYKGYICLFVCIVTRALHLEAVSDMSTQAFLAAFRRFVSRRGHCAKLWSDNGTTFVGASRELQQLTAIQSSIAEHLETNGTEWHFIPPHSPNFGGLWEAGVKSTKFHLKRVIGEEPHL</sequence>
<organism evidence="2 3">
    <name type="scientific">Parnassius mnemosyne</name>
    <name type="common">clouded apollo</name>
    <dbReference type="NCBI Taxonomy" id="213953"/>
    <lineage>
        <taxon>Eukaryota</taxon>
        <taxon>Metazoa</taxon>
        <taxon>Ecdysozoa</taxon>
        <taxon>Arthropoda</taxon>
        <taxon>Hexapoda</taxon>
        <taxon>Insecta</taxon>
        <taxon>Pterygota</taxon>
        <taxon>Neoptera</taxon>
        <taxon>Endopterygota</taxon>
        <taxon>Lepidoptera</taxon>
        <taxon>Glossata</taxon>
        <taxon>Ditrysia</taxon>
        <taxon>Papilionoidea</taxon>
        <taxon>Papilionidae</taxon>
        <taxon>Parnassiinae</taxon>
        <taxon>Parnassini</taxon>
        <taxon>Parnassius</taxon>
        <taxon>Driopa</taxon>
    </lineage>
</organism>